<protein>
    <submittedName>
        <fullName evidence="2">AlNc14C326G10646 protein</fullName>
    </submittedName>
    <submittedName>
        <fullName evidence="1">AlNc14C91G5677 protein</fullName>
    </submittedName>
</protein>
<dbReference type="HOGENOM" id="CLU_2445368_0_0_1"/>
<evidence type="ECO:0000313" key="1">
    <source>
        <dbReference type="EMBL" id="CCA20306.1"/>
    </source>
</evidence>
<accession>F0WGE5</accession>
<organism evidence="1">
    <name type="scientific">Albugo laibachii Nc14</name>
    <dbReference type="NCBI Taxonomy" id="890382"/>
    <lineage>
        <taxon>Eukaryota</taxon>
        <taxon>Sar</taxon>
        <taxon>Stramenopiles</taxon>
        <taxon>Oomycota</taxon>
        <taxon>Peronosporomycetes</taxon>
        <taxon>Albuginales</taxon>
        <taxon>Albuginaceae</taxon>
        <taxon>Albugo</taxon>
    </lineage>
</organism>
<sequence>MSPHISLQPSCYNFESPTKMAQRVAALTKTSQNLKSNTRSDGHSRVHHLMQEFLGMLDELSMEGSDGQEPGLWIKLLPKLLPRTLELQHH</sequence>
<gene>
    <name evidence="1" type="primary">AlNc14C91G5677</name>
    <name evidence="2" type="synonym">AlNc14C326G10646</name>
    <name evidence="1" type="ORF">ALNC14_064490</name>
    <name evidence="2" type="ORF">ALNC14_120020</name>
</gene>
<reference evidence="1" key="1">
    <citation type="journal article" date="2011" name="PLoS Biol.">
        <title>Gene gain and loss during evolution of obligate parasitism in the white rust pathogen of Arabidopsis thaliana.</title>
        <authorList>
            <person name="Kemen E."/>
            <person name="Gardiner A."/>
            <person name="Schultz-Larsen T."/>
            <person name="Kemen A.C."/>
            <person name="Balmuth A.L."/>
            <person name="Robert-Seilaniantz A."/>
            <person name="Bailey K."/>
            <person name="Holub E."/>
            <person name="Studholme D.J."/>
            <person name="Maclean D."/>
            <person name="Jones J.D."/>
        </authorList>
    </citation>
    <scope>NUCLEOTIDE SEQUENCE</scope>
</reference>
<dbReference type="EMBL" id="FR824371">
    <property type="protein sequence ID" value="CCA25858.1"/>
    <property type="molecule type" value="Genomic_DNA"/>
</dbReference>
<name>F0WGE5_9STRA</name>
<dbReference type="AlphaFoldDB" id="F0WGE5"/>
<reference evidence="1" key="2">
    <citation type="submission" date="2011-02" db="EMBL/GenBank/DDBJ databases">
        <authorList>
            <person name="MacLean D."/>
        </authorList>
    </citation>
    <scope>NUCLEOTIDE SEQUENCE</scope>
</reference>
<dbReference type="EMBL" id="FR824136">
    <property type="protein sequence ID" value="CCA20306.1"/>
    <property type="molecule type" value="Genomic_DNA"/>
</dbReference>
<proteinExistence type="predicted"/>
<evidence type="ECO:0000313" key="2">
    <source>
        <dbReference type="EMBL" id="CCA25858.1"/>
    </source>
</evidence>